<protein>
    <submittedName>
        <fullName evidence="1">Peroxide stress protein YaaA</fullName>
    </submittedName>
</protein>
<keyword evidence="2" id="KW-1185">Reference proteome</keyword>
<evidence type="ECO:0000313" key="2">
    <source>
        <dbReference type="Proteomes" id="UP001500449"/>
    </source>
</evidence>
<name>A0ABN2MJQ7_9PSEU</name>
<organism evidence="1 2">
    <name type="scientific">Pseudonocardia ailaonensis</name>
    <dbReference type="NCBI Taxonomy" id="367279"/>
    <lineage>
        <taxon>Bacteria</taxon>
        <taxon>Bacillati</taxon>
        <taxon>Actinomycetota</taxon>
        <taxon>Actinomycetes</taxon>
        <taxon>Pseudonocardiales</taxon>
        <taxon>Pseudonocardiaceae</taxon>
        <taxon>Pseudonocardia</taxon>
    </lineage>
</organism>
<gene>
    <name evidence="1" type="primary">yaaA</name>
    <name evidence="1" type="ORF">GCM10009836_04620</name>
</gene>
<accession>A0ABN2MJQ7</accession>
<dbReference type="Proteomes" id="UP001500449">
    <property type="component" value="Unassembled WGS sequence"/>
</dbReference>
<sequence>MVADAGDYPPRVLVLLPPSETKLAGGDGPPLDLAALSHPALDPVRDALVDEVVELAADLPAARAALGISERQDDEIARNAALRTSPTAPAITRYTGVLYDALDVRSLRGAAAGRARERLATCSALFGLVHAGDPIPAYRLSAGSTLPAGGTLAARWRPVLEPVLAAIAAQQLVVDLRSGSYAALARIPGAVTVNVLAERPDGSRSVVSHHNKSHKGALARLLVSSRAEPQDAGAVARIARKAGLTVERRDTHLDLVLPA</sequence>
<dbReference type="PANTHER" id="PTHR30283">
    <property type="entry name" value="PEROXIDE STRESS RESPONSE PROTEIN YAAA"/>
    <property type="match status" value="1"/>
</dbReference>
<evidence type="ECO:0000313" key="1">
    <source>
        <dbReference type="EMBL" id="GAA1829798.1"/>
    </source>
</evidence>
<reference evidence="1 2" key="1">
    <citation type="journal article" date="2019" name="Int. J. Syst. Evol. Microbiol.">
        <title>The Global Catalogue of Microorganisms (GCM) 10K type strain sequencing project: providing services to taxonomists for standard genome sequencing and annotation.</title>
        <authorList>
            <consortium name="The Broad Institute Genomics Platform"/>
            <consortium name="The Broad Institute Genome Sequencing Center for Infectious Disease"/>
            <person name="Wu L."/>
            <person name="Ma J."/>
        </authorList>
    </citation>
    <scope>NUCLEOTIDE SEQUENCE [LARGE SCALE GENOMIC DNA]</scope>
    <source>
        <strain evidence="1 2">JCM 16009</strain>
    </source>
</reference>
<comment type="caution">
    <text evidence="1">The sequence shown here is derived from an EMBL/GenBank/DDBJ whole genome shotgun (WGS) entry which is preliminary data.</text>
</comment>
<dbReference type="Pfam" id="PF03883">
    <property type="entry name" value="H2O2_YaaD"/>
    <property type="match status" value="1"/>
</dbReference>
<dbReference type="NCBIfam" id="NF002544">
    <property type="entry name" value="PRK02101.2-1"/>
    <property type="match status" value="1"/>
</dbReference>
<dbReference type="EMBL" id="BAAAQK010000002">
    <property type="protein sequence ID" value="GAA1829798.1"/>
    <property type="molecule type" value="Genomic_DNA"/>
</dbReference>
<dbReference type="InterPro" id="IPR005583">
    <property type="entry name" value="YaaA"/>
</dbReference>
<proteinExistence type="predicted"/>
<dbReference type="PANTHER" id="PTHR30283:SF4">
    <property type="entry name" value="PEROXIDE STRESS RESISTANCE PROTEIN YAAA"/>
    <property type="match status" value="1"/>
</dbReference>